<keyword evidence="1" id="KW-0812">Transmembrane</keyword>
<comment type="caution">
    <text evidence="2">The sequence shown here is derived from an EMBL/GenBank/DDBJ whole genome shotgun (WGS) entry which is preliminary data.</text>
</comment>
<sequence>MKLDERSEVVNKVNFWEAYNNISLKNKRLILIACIILLLIYAIFGVQTLLILLIIIIGFQPFTYMLFSRNSNAFHPSYIIPFTYSFYALGPMFNVDKFSQGVISSYLFIQLIGLIGLRVGLKQQTKYRSQDFHLPRNSDVENNILYAGICMVLISIPSIILEINAFGGVEEFFNVGYGTERYLIMQNSTTFGASFQWLILSGVIIGFYGMKTRSLIYSFIGASIFSATTYYFFMIGGRSTLIYIIIYCAILLFYSIKKNMSRFIGSFVIIGMIFAQAISYARFYLSQGFIGAMHQTWLLFLKKPLIFLPIYSNEFRMPSRSLMEVLQFGGPGLQFGRTYLSSITAIVPFLTRLIPDVGFDPVKWYLTEYHNDLLLAGGGLGFSPVTEGYINFGIVGVFFHMFIYGYIIVSLYNYYHKTKNVASLILYAGAFPMFMLEGLRIHSTSFLYKLFRIYLVPFIVVTIIRFVQSKMKVRE</sequence>
<feature type="transmembrane region" description="Helical" evidence="1">
    <location>
        <begin position="102"/>
        <end position="121"/>
    </location>
</feature>
<proteinExistence type="predicted"/>
<keyword evidence="3" id="KW-1185">Reference proteome</keyword>
<reference evidence="2 3" key="1">
    <citation type="submission" date="2021-03" db="EMBL/GenBank/DDBJ databases">
        <title>Genomic Encyclopedia of Type Strains, Phase IV (KMG-IV): sequencing the most valuable type-strain genomes for metagenomic binning, comparative biology and taxonomic classification.</title>
        <authorList>
            <person name="Goeker M."/>
        </authorList>
    </citation>
    <scope>NUCLEOTIDE SEQUENCE [LARGE SCALE GENOMIC DNA]</scope>
    <source>
        <strain evidence="2 3">DSM 6139</strain>
    </source>
</reference>
<feature type="transmembrane region" description="Helical" evidence="1">
    <location>
        <begin position="189"/>
        <end position="208"/>
    </location>
</feature>
<feature type="transmembrane region" description="Helical" evidence="1">
    <location>
        <begin position="240"/>
        <end position="256"/>
    </location>
</feature>
<feature type="transmembrane region" description="Helical" evidence="1">
    <location>
        <begin position="215"/>
        <end position="234"/>
    </location>
</feature>
<keyword evidence="1" id="KW-1133">Transmembrane helix</keyword>
<evidence type="ECO:0000256" key="1">
    <source>
        <dbReference type="SAM" id="Phobius"/>
    </source>
</evidence>
<gene>
    <name evidence="2" type="ORF">J2Z34_001497</name>
</gene>
<feature type="transmembrane region" description="Helical" evidence="1">
    <location>
        <begin position="421"/>
        <end position="441"/>
    </location>
</feature>
<feature type="transmembrane region" description="Helical" evidence="1">
    <location>
        <begin position="263"/>
        <end position="285"/>
    </location>
</feature>
<feature type="transmembrane region" description="Helical" evidence="1">
    <location>
        <begin position="144"/>
        <end position="169"/>
    </location>
</feature>
<organism evidence="2 3">
    <name type="scientific">Youngiibacter multivorans</name>
    <dbReference type="NCBI Taxonomy" id="937251"/>
    <lineage>
        <taxon>Bacteria</taxon>
        <taxon>Bacillati</taxon>
        <taxon>Bacillota</taxon>
        <taxon>Clostridia</taxon>
        <taxon>Eubacteriales</taxon>
        <taxon>Clostridiaceae</taxon>
        <taxon>Youngiibacter</taxon>
    </lineage>
</organism>
<keyword evidence="1" id="KW-0472">Membrane</keyword>
<dbReference type="NCBIfam" id="TIGR04370">
    <property type="entry name" value="glyco_rpt_poly"/>
    <property type="match status" value="1"/>
</dbReference>
<dbReference type="EMBL" id="JAGGKC010000010">
    <property type="protein sequence ID" value="MBP1919012.1"/>
    <property type="molecule type" value="Genomic_DNA"/>
</dbReference>
<dbReference type="Pfam" id="PF14296">
    <property type="entry name" value="O-ag_pol_Wzy"/>
    <property type="match status" value="1"/>
</dbReference>
<dbReference type="RefSeq" id="WP_209459229.1">
    <property type="nucleotide sequence ID" value="NZ_JAGGKC010000010.1"/>
</dbReference>
<feature type="transmembrane region" description="Helical" evidence="1">
    <location>
        <begin position="447"/>
        <end position="467"/>
    </location>
</feature>
<evidence type="ECO:0000313" key="2">
    <source>
        <dbReference type="EMBL" id="MBP1919012.1"/>
    </source>
</evidence>
<dbReference type="InterPro" id="IPR029468">
    <property type="entry name" value="O-ag_pol_Wzy"/>
</dbReference>
<dbReference type="Proteomes" id="UP001519271">
    <property type="component" value="Unassembled WGS sequence"/>
</dbReference>
<name>A0ABS4G393_9CLOT</name>
<protein>
    <submittedName>
        <fullName evidence="2">Oligosaccharide repeat unit polymerase</fullName>
    </submittedName>
</protein>
<accession>A0ABS4G393</accession>
<evidence type="ECO:0000313" key="3">
    <source>
        <dbReference type="Proteomes" id="UP001519271"/>
    </source>
</evidence>
<feature type="transmembrane region" description="Helical" evidence="1">
    <location>
        <begin position="29"/>
        <end position="59"/>
    </location>
</feature>
<feature type="transmembrane region" description="Helical" evidence="1">
    <location>
        <begin position="389"/>
        <end position="409"/>
    </location>
</feature>